<evidence type="ECO:0000313" key="2">
    <source>
        <dbReference type="Proteomes" id="UP001152622"/>
    </source>
</evidence>
<dbReference type="AlphaFoldDB" id="A0A9Q1J2M4"/>
<accession>A0A9Q1J2M4</accession>
<organism evidence="1 2">
    <name type="scientific">Synaphobranchus kaupii</name>
    <name type="common">Kaup's arrowtooth eel</name>
    <dbReference type="NCBI Taxonomy" id="118154"/>
    <lineage>
        <taxon>Eukaryota</taxon>
        <taxon>Metazoa</taxon>
        <taxon>Chordata</taxon>
        <taxon>Craniata</taxon>
        <taxon>Vertebrata</taxon>
        <taxon>Euteleostomi</taxon>
        <taxon>Actinopterygii</taxon>
        <taxon>Neopterygii</taxon>
        <taxon>Teleostei</taxon>
        <taxon>Anguilliformes</taxon>
        <taxon>Synaphobranchidae</taxon>
        <taxon>Synaphobranchus</taxon>
    </lineage>
</organism>
<evidence type="ECO:0000313" key="1">
    <source>
        <dbReference type="EMBL" id="KAJ8363380.1"/>
    </source>
</evidence>
<comment type="caution">
    <text evidence="1">The sequence shown here is derived from an EMBL/GenBank/DDBJ whole genome shotgun (WGS) entry which is preliminary data.</text>
</comment>
<gene>
    <name evidence="1" type="ORF">SKAU_G00122110</name>
</gene>
<name>A0A9Q1J2M4_SYNKA</name>
<dbReference type="Proteomes" id="UP001152622">
    <property type="component" value="Chromosome 4"/>
</dbReference>
<keyword evidence="2" id="KW-1185">Reference proteome</keyword>
<reference evidence="1" key="1">
    <citation type="journal article" date="2023" name="Science">
        <title>Genome structures resolve the early diversification of teleost fishes.</title>
        <authorList>
            <person name="Parey E."/>
            <person name="Louis A."/>
            <person name="Montfort J."/>
            <person name="Bouchez O."/>
            <person name="Roques C."/>
            <person name="Iampietro C."/>
            <person name="Lluch J."/>
            <person name="Castinel A."/>
            <person name="Donnadieu C."/>
            <person name="Desvignes T."/>
            <person name="Floi Bucao C."/>
            <person name="Jouanno E."/>
            <person name="Wen M."/>
            <person name="Mejri S."/>
            <person name="Dirks R."/>
            <person name="Jansen H."/>
            <person name="Henkel C."/>
            <person name="Chen W.J."/>
            <person name="Zahm M."/>
            <person name="Cabau C."/>
            <person name="Klopp C."/>
            <person name="Thompson A.W."/>
            <person name="Robinson-Rechavi M."/>
            <person name="Braasch I."/>
            <person name="Lecointre G."/>
            <person name="Bobe J."/>
            <person name="Postlethwait J.H."/>
            <person name="Berthelot C."/>
            <person name="Roest Crollius H."/>
            <person name="Guiguen Y."/>
        </authorList>
    </citation>
    <scope>NUCLEOTIDE SEQUENCE</scope>
    <source>
        <strain evidence="1">WJC10195</strain>
    </source>
</reference>
<proteinExistence type="predicted"/>
<protein>
    <submittedName>
        <fullName evidence="1">Uncharacterized protein</fullName>
    </submittedName>
</protein>
<sequence>MVLEDARMAPVGQTVASSDAHFSKIKVVPRGASSHFVGSAIAILSSYAAATLAMNCGKKIQDGKLKENPS</sequence>
<dbReference type="EMBL" id="JAINUF010000004">
    <property type="protein sequence ID" value="KAJ8363380.1"/>
    <property type="molecule type" value="Genomic_DNA"/>
</dbReference>